<dbReference type="Pfam" id="PF06824">
    <property type="entry name" value="Glyco_hydro_125"/>
    <property type="match status" value="1"/>
</dbReference>
<dbReference type="GO" id="GO:0005975">
    <property type="term" value="P:carbohydrate metabolic process"/>
    <property type="evidence" value="ECO:0007669"/>
    <property type="project" value="InterPro"/>
</dbReference>
<protein>
    <submittedName>
        <fullName evidence="1">Uncharacterized protein</fullName>
    </submittedName>
</protein>
<organism evidence="1 2">
    <name type="scientific">Echria macrotheca</name>
    <dbReference type="NCBI Taxonomy" id="438768"/>
    <lineage>
        <taxon>Eukaryota</taxon>
        <taxon>Fungi</taxon>
        <taxon>Dikarya</taxon>
        <taxon>Ascomycota</taxon>
        <taxon>Pezizomycotina</taxon>
        <taxon>Sordariomycetes</taxon>
        <taxon>Sordariomycetidae</taxon>
        <taxon>Sordariales</taxon>
        <taxon>Schizotheciaceae</taxon>
        <taxon>Echria</taxon>
    </lineage>
</organism>
<dbReference type="AlphaFoldDB" id="A0AAJ0FAH5"/>
<dbReference type="PANTHER" id="PTHR31047">
    <property type="entry name" value="MEIOTICALLY UP-REGULATED GENE 157 PROTEIN"/>
    <property type="match status" value="1"/>
</dbReference>
<sequence>MTAFETISGVDDVESAVEAQLRMLLDSTAGTGIMHECVNAWNVNDWTRSWFGWANGLFGELSMEKHEVGKRLLGKAIRVRTPHIVFRK</sequence>
<name>A0AAJ0FAH5_9PEZI</name>
<evidence type="ECO:0000313" key="2">
    <source>
        <dbReference type="Proteomes" id="UP001239445"/>
    </source>
</evidence>
<proteinExistence type="predicted"/>
<reference evidence="1" key="1">
    <citation type="submission" date="2023-06" db="EMBL/GenBank/DDBJ databases">
        <title>Genome-scale phylogeny and comparative genomics of the fungal order Sordariales.</title>
        <authorList>
            <consortium name="Lawrence Berkeley National Laboratory"/>
            <person name="Hensen N."/>
            <person name="Bonometti L."/>
            <person name="Westerberg I."/>
            <person name="Brannstrom I.O."/>
            <person name="Guillou S."/>
            <person name="Cros-Aarteil S."/>
            <person name="Calhoun S."/>
            <person name="Haridas S."/>
            <person name="Kuo A."/>
            <person name="Mondo S."/>
            <person name="Pangilinan J."/>
            <person name="Riley R."/>
            <person name="Labutti K."/>
            <person name="Andreopoulos B."/>
            <person name="Lipzen A."/>
            <person name="Chen C."/>
            <person name="Yanf M."/>
            <person name="Daum C."/>
            <person name="Ng V."/>
            <person name="Clum A."/>
            <person name="Steindorff A."/>
            <person name="Ohm R."/>
            <person name="Martin F."/>
            <person name="Silar P."/>
            <person name="Natvig D."/>
            <person name="Lalanne C."/>
            <person name="Gautier V."/>
            <person name="Ament-Velasquez S.L."/>
            <person name="Kruys A."/>
            <person name="Hutchinson M.I."/>
            <person name="Powell A.J."/>
            <person name="Barry K."/>
            <person name="Miller A.N."/>
            <person name="Grigoriev I.V."/>
            <person name="Debuchy R."/>
            <person name="Gladieux P."/>
            <person name="Thoren M.H."/>
            <person name="Johannesson H."/>
        </authorList>
    </citation>
    <scope>NUCLEOTIDE SEQUENCE</scope>
    <source>
        <strain evidence="1">PSN4</strain>
    </source>
</reference>
<dbReference type="Gene3D" id="1.50.10.10">
    <property type="match status" value="1"/>
</dbReference>
<keyword evidence="2" id="KW-1185">Reference proteome</keyword>
<dbReference type="SUPFAM" id="SSF48208">
    <property type="entry name" value="Six-hairpin glycosidases"/>
    <property type="match status" value="1"/>
</dbReference>
<evidence type="ECO:0000313" key="1">
    <source>
        <dbReference type="EMBL" id="KAK1754170.1"/>
    </source>
</evidence>
<dbReference type="InterPro" id="IPR008313">
    <property type="entry name" value="GH125"/>
</dbReference>
<dbReference type="InterPro" id="IPR012341">
    <property type="entry name" value="6hp_glycosidase-like_sf"/>
</dbReference>
<accession>A0AAJ0FAH5</accession>
<comment type="caution">
    <text evidence="1">The sequence shown here is derived from an EMBL/GenBank/DDBJ whole genome shotgun (WGS) entry which is preliminary data.</text>
</comment>
<dbReference type="PANTHER" id="PTHR31047:SF2">
    <property type="entry name" value="DUF1237 DOMAIN-CONTAINING PROTEIN"/>
    <property type="match status" value="1"/>
</dbReference>
<dbReference type="InterPro" id="IPR008928">
    <property type="entry name" value="6-hairpin_glycosidase_sf"/>
</dbReference>
<gene>
    <name evidence="1" type="ORF">QBC47DRAFT_403556</name>
</gene>
<dbReference type="Proteomes" id="UP001239445">
    <property type="component" value="Unassembled WGS sequence"/>
</dbReference>
<dbReference type="GO" id="GO:0003824">
    <property type="term" value="F:catalytic activity"/>
    <property type="evidence" value="ECO:0007669"/>
    <property type="project" value="UniProtKB-ARBA"/>
</dbReference>
<dbReference type="EMBL" id="MU839836">
    <property type="protein sequence ID" value="KAK1754170.1"/>
    <property type="molecule type" value="Genomic_DNA"/>
</dbReference>